<dbReference type="FunFam" id="2.130.10.10:FF:000126">
    <property type="entry name" value="Plexin B1"/>
    <property type="match status" value="1"/>
</dbReference>
<evidence type="ECO:0000256" key="7">
    <source>
        <dbReference type="ARBA" id="ARBA00022989"/>
    </source>
</evidence>
<evidence type="ECO:0000256" key="12">
    <source>
        <dbReference type="PROSITE-ProRule" id="PRU00352"/>
    </source>
</evidence>
<evidence type="ECO:0000256" key="13">
    <source>
        <dbReference type="SAM" id="Phobius"/>
    </source>
</evidence>
<dbReference type="InterPro" id="IPR031148">
    <property type="entry name" value="Plexin"/>
</dbReference>
<dbReference type="SUPFAM" id="SSF103575">
    <property type="entry name" value="Plexin repeat"/>
    <property type="match status" value="1"/>
</dbReference>
<dbReference type="Proteomes" id="UP000261640">
    <property type="component" value="Unplaced"/>
</dbReference>
<dbReference type="SMART" id="SM00630">
    <property type="entry name" value="Sema"/>
    <property type="match status" value="1"/>
</dbReference>
<comment type="similarity">
    <text evidence="2">Belongs to the plexin family.</text>
</comment>
<evidence type="ECO:0000256" key="14">
    <source>
        <dbReference type="SAM" id="SignalP"/>
    </source>
</evidence>
<dbReference type="PROSITE" id="PS51004">
    <property type="entry name" value="SEMA"/>
    <property type="match status" value="1"/>
</dbReference>
<reference evidence="16" key="2">
    <citation type="submission" date="2025-09" db="UniProtKB">
        <authorList>
            <consortium name="Ensembl"/>
        </authorList>
    </citation>
    <scope>IDENTIFICATION</scope>
</reference>
<dbReference type="InterPro" id="IPR036352">
    <property type="entry name" value="Semap_dom_sf"/>
</dbReference>
<dbReference type="InterPro" id="IPR015943">
    <property type="entry name" value="WD40/YVTN_repeat-like_dom_sf"/>
</dbReference>
<keyword evidence="6" id="KW-0677">Repeat</keyword>
<dbReference type="GO" id="GO:0017154">
    <property type="term" value="F:semaphorin receptor activity"/>
    <property type="evidence" value="ECO:0007669"/>
    <property type="project" value="InterPro"/>
</dbReference>
<dbReference type="Pfam" id="PF08337">
    <property type="entry name" value="Plexin_cytopl"/>
    <property type="match status" value="1"/>
</dbReference>
<protein>
    <submittedName>
        <fullName evidence="16">Plexin b1a</fullName>
    </submittedName>
</protein>
<dbReference type="GO" id="GO:0005886">
    <property type="term" value="C:plasma membrane"/>
    <property type="evidence" value="ECO:0007669"/>
    <property type="project" value="UniProtKB-SubCell"/>
</dbReference>
<keyword evidence="11" id="KW-0325">Glycoprotein</keyword>
<dbReference type="Pfam" id="PF24317">
    <property type="entry name" value="PSI_Plexin-B"/>
    <property type="match status" value="1"/>
</dbReference>
<dbReference type="PANTHER" id="PTHR22625:SF59">
    <property type="entry name" value="PLEXIN-B1 ISOFORM X1"/>
    <property type="match status" value="1"/>
</dbReference>
<dbReference type="InterPro" id="IPR001627">
    <property type="entry name" value="Semap_dom"/>
</dbReference>
<dbReference type="InterPro" id="IPR008936">
    <property type="entry name" value="Rho_GTPase_activation_prot"/>
</dbReference>
<dbReference type="InterPro" id="IPR016201">
    <property type="entry name" value="PSI"/>
</dbReference>
<sequence>MLYGKTLNSTLLLLLIPIIFVSVHGRPYPRFSHNDTEFQHLVLHPDPFVGTVYVGARDHLFQLNGLDGLQLEQEETTGPVSDSKDCLPPVTEFNCPQARQTSNHNKLLLVDPKALELITCGSVHQGICQKRSLASIRKVLFSTERPVDTQYVAANDPSVSTVGLVVGPRGGERTLMYVGRGYTASHPPISTRHLSSEPIFSYEETAKLAVAGRLSEYDHHFVTAFTRRTYVYFLFYRRDIKSTSREYRTYAARVCLDDTSYYSYVEVPLVCGADIVCLTFLMFSTRISSTNNNPLDASALCVYPLDELDRHINSTRDLCYTQDGQVEGRGEMAYIEYEVKSSCANLPLNTLKAYPCGSDHTPSPMASRMPLVANAVWHTSAARLTAVAVSVREGHSIAFLGDSKGTLHKVTHPCDGMVEVYANTIIHPNSPINSDLVLDQNGSHIYIMTKTTVKKRPVAECGDHLDCQSCLSAKDPYCGWCVLEGRCGQRWECQRGSLQGHWLWSFNQTQQCLSIQHLSLYNISRGEKTEFVMVTLSLRFINVTVAETEFTFYNCSLVQELSGRRCQGCVSSRWGCNWCIHQHVCTHNHTCSQDVTIYNQNECPCVEKVQDSSLLPVNVERKIILVGQHLNLFQVMSPRESPAVYVAKIIRFSHRMTFPLIAVTLFNCSVGRSDCSRCRTADPKYGCVWCGGAASSRCVYQDSCTDEIKHTCPAPVILFLDPVSGPVEGGTVVTISGSNLGQRAEDIQNSVIVAGVPCSVIHSRYEVSSRIVCETTSSGGEKSGQASVKVRGGGLGLSAQIFSFQDPVLSSIFPQRGPKAGGSVLTIRGRRLSTGHPSEVSVLVGGVPCIVQNIQEDQISCLTRGSNRTGEHGITVRFGGAERHLQGLVYHYTPNPNITMAAPSKSFLSGGRIIRVYGQNLDVVQEPKMRVTLSPPDTLPPRRRRNIHRQNEGMNSSSLVLCPTPAVGPEARRARVKVHFLLDSLHFKFSNVGNEAFSYEPNPKLYALNQNDPNKPYHHKPGSIISVEGENLDLAIYKHEVEARIGDGVCSVKTLTHNHLYCEPPAQHVCFCALKVRMGNLNFSLGRVQYDTQAQSTFPLEAQVGVGVGASIVALIVLIIVLVYRRKSKQAMRDYKKVQIQLENLETSVRDRCKKEFTDLMTEMMDMSSDLVGSGIPFLEYRAYAERIFFPGHQESPLRRDLDVPESRRQTVEQGLVQLSNLLNSKLFLTKFIHTLEVQRTFSPRDRAYVASLLTVALHGKLEYFTDILKTLLNDLVEQYVAKNPKLMLRRTESVVEKLLTNWMSICLFTFLRESAGESFYMLFRAIKHQVDKGPVDAVTGKAKYTLNDNRLLREDVEYRTLTVPAKVLDCDTITQVKEKLLEQTWKGTSFSQRPHIDSLHLEWRAGVAGHLILSDEDLTSVVQGSWKRLNTLQHYKVPDGATVALVPRNSKHHLHDSHDYMPGEKTPMLDDGEEGGVRLWHLVKASEESELPKHRRGSLRERGGERAKAIPEIYLTRLLSMKGTLQKFVDDLFTAILSTSRPVPLAVKYFFDLLDEQALQHNITDPETIHIWKTNSLPLRFWINILKNPQFIFDVQTSDHVDAVLSVIAQTFMDSCTIADHKLGRDSPINKLLYARDIPRYKQMNYAAEVNCLVALHELYKYINKYYDQIITALEEDSTAQKMQLGYRLQQIAAAVENKVTDL</sequence>
<feature type="chain" id="PRO_5031560168" evidence="14">
    <location>
        <begin position="26"/>
        <end position="1704"/>
    </location>
</feature>
<evidence type="ECO:0000256" key="2">
    <source>
        <dbReference type="ARBA" id="ARBA00010297"/>
    </source>
</evidence>
<dbReference type="PANTHER" id="PTHR22625">
    <property type="entry name" value="PLEXIN"/>
    <property type="match status" value="1"/>
</dbReference>
<keyword evidence="17" id="KW-1185">Reference proteome</keyword>
<dbReference type="GO" id="GO:0007162">
    <property type="term" value="P:negative regulation of cell adhesion"/>
    <property type="evidence" value="ECO:0007669"/>
    <property type="project" value="TreeGrafter"/>
</dbReference>
<dbReference type="SMART" id="SM00423">
    <property type="entry name" value="PSI"/>
    <property type="match status" value="3"/>
</dbReference>
<evidence type="ECO:0000256" key="1">
    <source>
        <dbReference type="ARBA" id="ARBA00004251"/>
    </source>
</evidence>
<dbReference type="Ensembl" id="ENSMAMT00000044125.1">
    <property type="protein sequence ID" value="ENSMAMP00000045319.1"/>
    <property type="gene ID" value="ENSMAMG00000007272.2"/>
</dbReference>
<dbReference type="SUPFAM" id="SSF81296">
    <property type="entry name" value="E set domains"/>
    <property type="match status" value="3"/>
</dbReference>
<dbReference type="Gene3D" id="3.10.20.90">
    <property type="entry name" value="Phosphatidylinositol 3-kinase Catalytic Subunit, Chain A, domain 1"/>
    <property type="match status" value="1"/>
</dbReference>
<dbReference type="GO" id="GO:0007411">
    <property type="term" value="P:axon guidance"/>
    <property type="evidence" value="ECO:0007669"/>
    <property type="project" value="UniProtKB-ARBA"/>
</dbReference>
<organism evidence="16 17">
    <name type="scientific">Mastacembelus armatus</name>
    <name type="common">zig-zag eel</name>
    <dbReference type="NCBI Taxonomy" id="205130"/>
    <lineage>
        <taxon>Eukaryota</taxon>
        <taxon>Metazoa</taxon>
        <taxon>Chordata</taxon>
        <taxon>Craniata</taxon>
        <taxon>Vertebrata</taxon>
        <taxon>Euteleostomi</taxon>
        <taxon>Actinopterygii</taxon>
        <taxon>Neopterygii</taxon>
        <taxon>Teleostei</taxon>
        <taxon>Neoteleostei</taxon>
        <taxon>Acanthomorphata</taxon>
        <taxon>Anabantaria</taxon>
        <taxon>Synbranchiformes</taxon>
        <taxon>Mastacembelidae</taxon>
        <taxon>Mastacembelus</taxon>
    </lineage>
</organism>
<dbReference type="InterPro" id="IPR002165">
    <property type="entry name" value="Plexin_repeat"/>
</dbReference>
<keyword evidence="9" id="KW-1015">Disulfide bond</keyword>
<dbReference type="SUPFAM" id="SSF48350">
    <property type="entry name" value="GTPase activation domain, GAP"/>
    <property type="match status" value="1"/>
</dbReference>
<dbReference type="Pfam" id="PF24479">
    <property type="entry name" value="PSI_PlexinA-B"/>
    <property type="match status" value="1"/>
</dbReference>
<dbReference type="Gene3D" id="1.10.506.10">
    <property type="entry name" value="GTPase Activation - p120gap, domain 1"/>
    <property type="match status" value="2"/>
</dbReference>
<dbReference type="FunFam" id="2.60.40.10:FF:000203">
    <property type="entry name" value="Plexin B2"/>
    <property type="match status" value="1"/>
</dbReference>
<dbReference type="Gene3D" id="2.60.40.10">
    <property type="entry name" value="Immunoglobulins"/>
    <property type="match status" value="2"/>
</dbReference>
<dbReference type="GO" id="GO:0050772">
    <property type="term" value="P:positive regulation of axonogenesis"/>
    <property type="evidence" value="ECO:0007669"/>
    <property type="project" value="TreeGrafter"/>
</dbReference>
<evidence type="ECO:0000256" key="3">
    <source>
        <dbReference type="ARBA" id="ARBA00022475"/>
    </source>
</evidence>
<dbReference type="Pfam" id="PF01437">
    <property type="entry name" value="PSI"/>
    <property type="match status" value="1"/>
</dbReference>
<keyword evidence="7 13" id="KW-1133">Transmembrane helix</keyword>
<dbReference type="Gene3D" id="2.130.10.10">
    <property type="entry name" value="YVTN repeat-like/Quinoprotein amine dehydrogenase"/>
    <property type="match status" value="1"/>
</dbReference>
<dbReference type="GO" id="GO:0002116">
    <property type="term" value="C:semaphorin receptor complex"/>
    <property type="evidence" value="ECO:0007669"/>
    <property type="project" value="TreeGrafter"/>
</dbReference>
<feature type="signal peptide" evidence="14">
    <location>
        <begin position="1"/>
        <end position="25"/>
    </location>
</feature>
<name>A0A7N9AUE9_9TELE</name>
<feature type="transmembrane region" description="Helical" evidence="13">
    <location>
        <begin position="1104"/>
        <end position="1124"/>
    </location>
</feature>
<keyword evidence="10" id="KW-0675">Receptor</keyword>
<dbReference type="InterPro" id="IPR002909">
    <property type="entry name" value="IPT_dom"/>
</dbReference>
<dbReference type="InterPro" id="IPR013783">
    <property type="entry name" value="Ig-like_fold"/>
</dbReference>
<keyword evidence="3" id="KW-1003">Cell membrane</keyword>
<evidence type="ECO:0000313" key="17">
    <source>
        <dbReference type="Proteomes" id="UP000261640"/>
    </source>
</evidence>
<keyword evidence="8 13" id="KW-0472">Membrane</keyword>
<evidence type="ECO:0000256" key="5">
    <source>
        <dbReference type="ARBA" id="ARBA00022729"/>
    </source>
</evidence>
<keyword evidence="5 14" id="KW-0732">Signal</keyword>
<dbReference type="SUPFAM" id="SSF101912">
    <property type="entry name" value="Sema domain"/>
    <property type="match status" value="1"/>
</dbReference>
<dbReference type="Pfam" id="PF20170">
    <property type="entry name" value="Plexin_RBD"/>
    <property type="match status" value="1"/>
</dbReference>
<comment type="subcellular location">
    <subcellularLocation>
        <location evidence="1">Cell membrane</location>
        <topology evidence="1">Single-pass type I membrane protein</topology>
    </subcellularLocation>
</comment>
<evidence type="ECO:0000256" key="11">
    <source>
        <dbReference type="ARBA" id="ARBA00023180"/>
    </source>
</evidence>
<evidence type="ECO:0000256" key="6">
    <source>
        <dbReference type="ARBA" id="ARBA00022737"/>
    </source>
</evidence>
<dbReference type="FunFam" id="2.60.40.10:FF:000705">
    <property type="entry name" value="Plexin B1"/>
    <property type="match status" value="1"/>
</dbReference>
<evidence type="ECO:0000313" key="16">
    <source>
        <dbReference type="Ensembl" id="ENSMAMP00000045319.1"/>
    </source>
</evidence>
<dbReference type="FunFam" id="3.10.20.90:FF:000120">
    <property type="entry name" value="Plexin b1a"/>
    <property type="match status" value="1"/>
</dbReference>
<evidence type="ECO:0000256" key="10">
    <source>
        <dbReference type="ARBA" id="ARBA00023170"/>
    </source>
</evidence>
<dbReference type="GO" id="GO:0048675">
    <property type="term" value="P:axon extension"/>
    <property type="evidence" value="ECO:0007669"/>
    <property type="project" value="TreeGrafter"/>
</dbReference>
<dbReference type="InterPro" id="IPR046800">
    <property type="entry name" value="Plexin_RBD"/>
</dbReference>
<dbReference type="Gene3D" id="3.30.1680.10">
    <property type="entry name" value="ligand-binding face of the semaphorins, domain 2"/>
    <property type="match status" value="1"/>
</dbReference>
<dbReference type="CDD" id="cd12793">
    <property type="entry name" value="RasGAP_plexin_B1"/>
    <property type="match status" value="1"/>
</dbReference>
<comment type="caution">
    <text evidence="12">Lacks conserved residue(s) required for the propagation of feature annotation.</text>
</comment>
<dbReference type="InterPro" id="IPR013548">
    <property type="entry name" value="Plexin_cytoplasmic_RasGAP_dom"/>
</dbReference>
<feature type="domain" description="Sema" evidence="15">
    <location>
        <begin position="15"/>
        <end position="458"/>
    </location>
</feature>
<proteinExistence type="inferred from homology"/>
<dbReference type="InterPro" id="IPR014756">
    <property type="entry name" value="Ig_E-set"/>
</dbReference>
<dbReference type="InterPro" id="IPR057533">
    <property type="entry name" value="PSI_Plexin-B"/>
</dbReference>
<dbReference type="Pfam" id="PF01403">
    <property type="entry name" value="Sema"/>
    <property type="match status" value="1"/>
</dbReference>
<keyword evidence="4 13" id="KW-0812">Transmembrane</keyword>
<dbReference type="Pfam" id="PF01833">
    <property type="entry name" value="TIG"/>
    <property type="match status" value="2"/>
</dbReference>
<dbReference type="GO" id="GO:0008360">
    <property type="term" value="P:regulation of cell shape"/>
    <property type="evidence" value="ECO:0007669"/>
    <property type="project" value="TreeGrafter"/>
</dbReference>
<accession>A0A7N9AUE9</accession>
<evidence type="ECO:0000256" key="9">
    <source>
        <dbReference type="ARBA" id="ARBA00023157"/>
    </source>
</evidence>
<evidence type="ECO:0000256" key="8">
    <source>
        <dbReference type="ARBA" id="ARBA00023136"/>
    </source>
</evidence>
<dbReference type="FunFam" id="1.10.506.10:FF:000010">
    <property type="entry name" value="Plexin B1"/>
    <property type="match status" value="1"/>
</dbReference>
<dbReference type="GO" id="GO:0030334">
    <property type="term" value="P:regulation of cell migration"/>
    <property type="evidence" value="ECO:0007669"/>
    <property type="project" value="TreeGrafter"/>
</dbReference>
<reference evidence="16" key="1">
    <citation type="submission" date="2025-08" db="UniProtKB">
        <authorList>
            <consortium name="Ensembl"/>
        </authorList>
    </citation>
    <scope>IDENTIFICATION</scope>
</reference>
<dbReference type="SMART" id="SM00429">
    <property type="entry name" value="IPT"/>
    <property type="match status" value="3"/>
</dbReference>
<evidence type="ECO:0000256" key="4">
    <source>
        <dbReference type="ARBA" id="ARBA00022692"/>
    </source>
</evidence>
<dbReference type="GeneTree" id="ENSGT01150000286928"/>
<evidence type="ECO:0000259" key="15">
    <source>
        <dbReference type="PROSITE" id="PS51004"/>
    </source>
</evidence>